<sequence length="97" mass="10520">MRSVWITIPEAIQPLDRGDRFDLPLVDELEAANVGDVVGGGSLVRDGTIAECNIELEIADIETALPIIRRVLRAGNAPSGTTIQQRSPELIDYSYDG</sequence>
<reference evidence="2 3" key="1">
    <citation type="submission" date="2020-08" db="EMBL/GenBank/DDBJ databases">
        <title>Genomic Encyclopedia of Type Strains, Phase III (KMG-III): the genomes of soil and plant-associated and newly described type strains.</title>
        <authorList>
            <person name="Whitman W."/>
        </authorList>
    </citation>
    <scope>NUCLEOTIDE SEQUENCE [LARGE SCALE GENOMIC DNA]</scope>
    <source>
        <strain evidence="2 3">CECT 8075</strain>
    </source>
</reference>
<feature type="compositionally biased region" description="Polar residues" evidence="1">
    <location>
        <begin position="78"/>
        <end position="87"/>
    </location>
</feature>
<evidence type="ECO:0000256" key="1">
    <source>
        <dbReference type="SAM" id="MobiDB-lite"/>
    </source>
</evidence>
<dbReference type="RefSeq" id="WP_184309902.1">
    <property type="nucleotide sequence ID" value="NZ_JACHXU010000041.1"/>
</dbReference>
<name>A0A7W5E5H8_9BACT</name>
<proteinExistence type="predicted"/>
<dbReference type="EMBL" id="JACHXU010000041">
    <property type="protein sequence ID" value="MBB3210525.1"/>
    <property type="molecule type" value="Genomic_DNA"/>
</dbReference>
<evidence type="ECO:0000313" key="3">
    <source>
        <dbReference type="Proteomes" id="UP000536179"/>
    </source>
</evidence>
<organism evidence="2 3">
    <name type="scientific">Aporhodopirellula rubra</name>
    <dbReference type="NCBI Taxonomy" id="980271"/>
    <lineage>
        <taxon>Bacteria</taxon>
        <taxon>Pseudomonadati</taxon>
        <taxon>Planctomycetota</taxon>
        <taxon>Planctomycetia</taxon>
        <taxon>Pirellulales</taxon>
        <taxon>Pirellulaceae</taxon>
        <taxon>Aporhodopirellula</taxon>
    </lineage>
</organism>
<dbReference type="Proteomes" id="UP000536179">
    <property type="component" value="Unassembled WGS sequence"/>
</dbReference>
<protein>
    <submittedName>
        <fullName evidence="2">Uncharacterized protein</fullName>
    </submittedName>
</protein>
<evidence type="ECO:0000313" key="2">
    <source>
        <dbReference type="EMBL" id="MBB3210525.1"/>
    </source>
</evidence>
<dbReference type="AlphaFoldDB" id="A0A7W5E5H8"/>
<accession>A0A7W5E5H8</accession>
<comment type="caution">
    <text evidence="2">The sequence shown here is derived from an EMBL/GenBank/DDBJ whole genome shotgun (WGS) entry which is preliminary data.</text>
</comment>
<gene>
    <name evidence="2" type="ORF">FHS27_006372</name>
</gene>
<keyword evidence="3" id="KW-1185">Reference proteome</keyword>
<feature type="region of interest" description="Disordered" evidence="1">
    <location>
        <begin position="78"/>
        <end position="97"/>
    </location>
</feature>